<dbReference type="Gene3D" id="3.20.20.140">
    <property type="entry name" value="Metal-dependent hydrolases"/>
    <property type="match status" value="1"/>
</dbReference>
<keyword evidence="1" id="KW-0378">Hydrolase</keyword>
<dbReference type="STRING" id="1921764.BSR28_07265"/>
<protein>
    <submittedName>
        <fullName evidence="4">Deoxyribonuclease</fullName>
    </submittedName>
</protein>
<evidence type="ECO:0000313" key="5">
    <source>
        <dbReference type="Proteomes" id="UP000186785"/>
    </source>
</evidence>
<feature type="region of interest" description="Disordered" evidence="3">
    <location>
        <begin position="1"/>
        <end position="42"/>
    </location>
</feature>
<dbReference type="GO" id="GO:0016788">
    <property type="term" value="F:hydrolase activity, acting on ester bonds"/>
    <property type="evidence" value="ECO:0007669"/>
    <property type="project" value="InterPro"/>
</dbReference>
<evidence type="ECO:0000256" key="2">
    <source>
        <dbReference type="PIRSR" id="PIRSR005902-1"/>
    </source>
</evidence>
<feature type="binding site" evidence="2">
    <location>
        <position position="177"/>
    </location>
    <ligand>
        <name>a divalent metal cation</name>
        <dbReference type="ChEBI" id="CHEBI:60240"/>
        <label>2</label>
    </ligand>
</feature>
<reference evidence="4 5" key="1">
    <citation type="submission" date="2016-11" db="EMBL/GenBank/DDBJ databases">
        <title>Actinomyces gypaetusis sp. nov. isolated from the vulture Gypaetus barbatus in Qinghai Tibet Plateau China.</title>
        <authorList>
            <person name="Meng X."/>
        </authorList>
    </citation>
    <scope>NUCLEOTIDE SEQUENCE [LARGE SCALE GENOMIC DNA]</scope>
    <source>
        <strain evidence="4 5">VUL4_2</strain>
    </source>
</reference>
<proteinExistence type="predicted"/>
<feature type="binding site" evidence="2">
    <location>
        <position position="24"/>
    </location>
    <ligand>
        <name>a divalent metal cation</name>
        <dbReference type="ChEBI" id="CHEBI:60240"/>
        <label>1</label>
    </ligand>
</feature>
<feature type="binding site" evidence="2">
    <location>
        <position position="26"/>
    </location>
    <ligand>
        <name>a divalent metal cation</name>
        <dbReference type="ChEBI" id="CHEBI:60240"/>
        <label>1</label>
    </ligand>
</feature>
<feature type="binding site" evidence="2">
    <location>
        <position position="201"/>
    </location>
    <ligand>
        <name>a divalent metal cation</name>
        <dbReference type="ChEBI" id="CHEBI:60240"/>
        <label>2</label>
    </ligand>
</feature>
<dbReference type="PROSITE" id="PS01090">
    <property type="entry name" value="TATD_2"/>
    <property type="match status" value="1"/>
</dbReference>
<organism evidence="4 5">
    <name type="scientific">Boudabousia liubingyangii</name>
    <dbReference type="NCBI Taxonomy" id="1921764"/>
    <lineage>
        <taxon>Bacteria</taxon>
        <taxon>Bacillati</taxon>
        <taxon>Actinomycetota</taxon>
        <taxon>Actinomycetes</taxon>
        <taxon>Actinomycetales</taxon>
        <taxon>Actinomycetaceae</taxon>
        <taxon>Boudabousia</taxon>
    </lineage>
</organism>
<dbReference type="SUPFAM" id="SSF51556">
    <property type="entry name" value="Metallo-dependent hydrolases"/>
    <property type="match status" value="1"/>
</dbReference>
<sequence length="303" mass="33099">MGKKRSRNWPEAPEPLAAPITDNHTHLPLRSSEIPKTEGPSLSLEQQLQRATEVGVTQVITSACEVMDLAPALALAEQYPQVRVAVAIHPNEAALHAGFNEPSPDGLEPEFSAHHSMSLESAIAAVCDAAAHPAVAAIGETGLDYFRTAGPGREAQKVSFRAHIELAKALNLPMQIHDRDAHEDTIAILRECGAPEKTIFHCYSGDEQMARVLAEEGWYASFAGPVTYPANHDLRAALAVLPKELILVETDAPYLSPKAHRGQPNASYLMADTVRFMAQFLGLTELDFIQQIQRNTEEVYGQW</sequence>
<dbReference type="PIRSF" id="PIRSF005902">
    <property type="entry name" value="DNase_TatD"/>
    <property type="match status" value="1"/>
</dbReference>
<dbReference type="InterPro" id="IPR032466">
    <property type="entry name" value="Metal_Hydrolase"/>
</dbReference>
<dbReference type="InterPro" id="IPR001130">
    <property type="entry name" value="TatD-like"/>
</dbReference>
<keyword evidence="2" id="KW-0479">Metal-binding</keyword>
<dbReference type="RefSeq" id="WP_073709813.1">
    <property type="nucleotide sequence ID" value="NZ_MQSV01000006.1"/>
</dbReference>
<accession>A0A1Q5PJU5</accession>
<dbReference type="PANTHER" id="PTHR46124">
    <property type="entry name" value="D-AMINOACYL-TRNA DEACYLASE"/>
    <property type="match status" value="1"/>
</dbReference>
<dbReference type="OrthoDB" id="9810005at2"/>
<dbReference type="PROSITE" id="PS01091">
    <property type="entry name" value="TATD_3"/>
    <property type="match status" value="1"/>
</dbReference>
<evidence type="ECO:0000256" key="3">
    <source>
        <dbReference type="SAM" id="MobiDB-lite"/>
    </source>
</evidence>
<name>A0A1Q5PJU5_9ACTO</name>
<dbReference type="InterPro" id="IPR018228">
    <property type="entry name" value="DNase_TatD-rel_CS"/>
</dbReference>
<dbReference type="AlphaFoldDB" id="A0A1Q5PJU5"/>
<feature type="binding site" evidence="2">
    <location>
        <position position="140"/>
    </location>
    <ligand>
        <name>a divalent metal cation</name>
        <dbReference type="ChEBI" id="CHEBI:60240"/>
        <label>1</label>
    </ligand>
</feature>
<keyword evidence="5" id="KW-1185">Reference proteome</keyword>
<dbReference type="GO" id="GO:0005829">
    <property type="term" value="C:cytosol"/>
    <property type="evidence" value="ECO:0007669"/>
    <property type="project" value="TreeGrafter"/>
</dbReference>
<dbReference type="GO" id="GO:0046872">
    <property type="term" value="F:metal ion binding"/>
    <property type="evidence" value="ECO:0007669"/>
    <property type="project" value="UniProtKB-KW"/>
</dbReference>
<gene>
    <name evidence="4" type="ORF">BSR29_07970</name>
</gene>
<dbReference type="EMBL" id="MQSV01000006">
    <property type="protein sequence ID" value="OKL46179.1"/>
    <property type="molecule type" value="Genomic_DNA"/>
</dbReference>
<dbReference type="PANTHER" id="PTHR46124:SF2">
    <property type="entry name" value="D-AMINOACYL-TRNA DEACYLASE"/>
    <property type="match status" value="1"/>
</dbReference>
<dbReference type="CDD" id="cd01310">
    <property type="entry name" value="TatD_DNAse"/>
    <property type="match status" value="1"/>
</dbReference>
<feature type="binding site" evidence="2">
    <location>
        <position position="251"/>
    </location>
    <ligand>
        <name>a divalent metal cation</name>
        <dbReference type="ChEBI" id="CHEBI:60240"/>
        <label>1</label>
    </ligand>
</feature>
<evidence type="ECO:0000256" key="1">
    <source>
        <dbReference type="ARBA" id="ARBA00022801"/>
    </source>
</evidence>
<comment type="caution">
    <text evidence="4">The sequence shown here is derived from an EMBL/GenBank/DDBJ whole genome shotgun (WGS) entry which is preliminary data.</text>
</comment>
<dbReference type="Proteomes" id="UP000186785">
    <property type="component" value="Unassembled WGS sequence"/>
</dbReference>
<evidence type="ECO:0000313" key="4">
    <source>
        <dbReference type="EMBL" id="OKL46179.1"/>
    </source>
</evidence>
<dbReference type="Pfam" id="PF01026">
    <property type="entry name" value="TatD_DNase"/>
    <property type="match status" value="1"/>
</dbReference>